<dbReference type="Pfam" id="PF04578">
    <property type="entry name" value="DUF594"/>
    <property type="match status" value="1"/>
</dbReference>
<gene>
    <name evidence="3" type="ORF">EJB05_09794</name>
</gene>
<dbReference type="OrthoDB" id="664790at2759"/>
<accession>A0A5J9W7C9</accession>
<evidence type="ECO:0000256" key="1">
    <source>
        <dbReference type="SAM" id="Phobius"/>
    </source>
</evidence>
<dbReference type="EMBL" id="RWGY01000005">
    <property type="protein sequence ID" value="TVU43334.1"/>
    <property type="molecule type" value="Genomic_DNA"/>
</dbReference>
<dbReference type="Gramene" id="TVU43334">
    <property type="protein sequence ID" value="TVU43334"/>
    <property type="gene ID" value="EJB05_09794"/>
</dbReference>
<dbReference type="Pfam" id="PF13968">
    <property type="entry name" value="DUF4220"/>
    <property type="match status" value="1"/>
</dbReference>
<comment type="caution">
    <text evidence="3">The sequence shown here is derived from an EMBL/GenBank/DDBJ whole genome shotgun (WGS) entry which is preliminary data.</text>
</comment>
<feature type="non-terminal residue" evidence="3">
    <location>
        <position position="1"/>
    </location>
</feature>
<evidence type="ECO:0000313" key="4">
    <source>
        <dbReference type="Proteomes" id="UP000324897"/>
    </source>
</evidence>
<keyword evidence="1" id="KW-0812">Transmembrane</keyword>
<dbReference type="PANTHER" id="PTHR31325">
    <property type="entry name" value="OS01G0798800 PROTEIN-RELATED"/>
    <property type="match status" value="1"/>
</dbReference>
<keyword evidence="1" id="KW-1133">Transmembrane helix</keyword>
<dbReference type="InterPro" id="IPR007658">
    <property type="entry name" value="DUF594"/>
</dbReference>
<dbReference type="InterPro" id="IPR025315">
    <property type="entry name" value="DUF4220"/>
</dbReference>
<dbReference type="Proteomes" id="UP000324897">
    <property type="component" value="Unassembled WGS sequence"/>
</dbReference>
<feature type="domain" description="DUF4220" evidence="2">
    <location>
        <begin position="49"/>
        <end position="322"/>
    </location>
</feature>
<name>A0A5J9W7C9_9POAL</name>
<evidence type="ECO:0000259" key="2">
    <source>
        <dbReference type="Pfam" id="PF13968"/>
    </source>
</evidence>
<keyword evidence="1" id="KW-0472">Membrane</keyword>
<keyword evidence="4" id="KW-1185">Reference proteome</keyword>
<feature type="transmembrane region" description="Helical" evidence="1">
    <location>
        <begin position="42"/>
        <end position="64"/>
    </location>
</feature>
<sequence length="636" mass="72124">MGLSSAVHWWEDSQLHILVLSSLGIQCYLAVFAASRKFHTRLLYRISIWLAYLGGDAVAIYALATLFNRQKKLQYKTGTHGLEVLWAPVMLIHLGGQLNITAYNIEDNELWRQHILTAVSQVISCSNSAFILGVLKCLEKPLALRRASFNRQVSSFPPAPKTKTTSREVELEEYVQAARHFVKSHEDPTSLDKNQQLAHLKMLSQTDKLFIDSAYAYKDHLTRLKSFCLLNGEACYEALYSGMSNTFDTTYTRFSFYDGNRNGGYSFLVTMATFFVSIKLPIVPIALFHSSRKGAYRKSDIKVTFILLYITYLLEFASFLSLEITYGGWTDKVAQHSLIGFLSCNKRHTMLMGSLKPCHSCWSITNLVRGHGLSDVESYCKFTDMRGQWTLKRNECEETLRGSLEKPFDESILLWHVATDFCFHCESTSCNIASLCRDMSNYMVHLLFANPEMLMPGTRRSLFTDAYNELEAILQGKDISSLDEKEITKLIIDKVESTEGIIHEAWVLAQELMNLGRCRGYLHIKSLGSGGEYLTFVSLLMSHAGLETFVARQQRVQLRLQKEARLHIVKIRTMKKEIIEAVQKRKEKVDAAKEGVEEAAALEAGCASPKIEELRVSCFCASDQQNKQSKPKCQSK</sequence>
<reference evidence="3 4" key="1">
    <citation type="journal article" date="2019" name="Sci. Rep.">
        <title>A high-quality genome of Eragrostis curvula grass provides insights into Poaceae evolution and supports new strategies to enhance forage quality.</title>
        <authorList>
            <person name="Carballo J."/>
            <person name="Santos B.A.C.M."/>
            <person name="Zappacosta D."/>
            <person name="Garbus I."/>
            <person name="Selva J.P."/>
            <person name="Gallo C.A."/>
            <person name="Diaz A."/>
            <person name="Albertini E."/>
            <person name="Caccamo M."/>
            <person name="Echenique V."/>
        </authorList>
    </citation>
    <scope>NUCLEOTIDE SEQUENCE [LARGE SCALE GENOMIC DNA]</scope>
    <source>
        <strain evidence="4">cv. Victoria</strain>
        <tissue evidence="3">Leaf</tissue>
    </source>
</reference>
<proteinExistence type="predicted"/>
<protein>
    <recommendedName>
        <fullName evidence="2">DUF4220 domain-containing protein</fullName>
    </recommendedName>
</protein>
<feature type="transmembrane region" description="Helical" evidence="1">
    <location>
        <begin position="301"/>
        <end position="322"/>
    </location>
</feature>
<feature type="transmembrane region" description="Helical" evidence="1">
    <location>
        <begin position="84"/>
        <end position="103"/>
    </location>
</feature>
<dbReference type="AlphaFoldDB" id="A0A5J9W7C9"/>
<feature type="transmembrane region" description="Helical" evidence="1">
    <location>
        <begin position="15"/>
        <end position="35"/>
    </location>
</feature>
<feature type="transmembrane region" description="Helical" evidence="1">
    <location>
        <begin position="265"/>
        <end position="289"/>
    </location>
</feature>
<organism evidence="3 4">
    <name type="scientific">Eragrostis curvula</name>
    <name type="common">weeping love grass</name>
    <dbReference type="NCBI Taxonomy" id="38414"/>
    <lineage>
        <taxon>Eukaryota</taxon>
        <taxon>Viridiplantae</taxon>
        <taxon>Streptophyta</taxon>
        <taxon>Embryophyta</taxon>
        <taxon>Tracheophyta</taxon>
        <taxon>Spermatophyta</taxon>
        <taxon>Magnoliopsida</taxon>
        <taxon>Liliopsida</taxon>
        <taxon>Poales</taxon>
        <taxon>Poaceae</taxon>
        <taxon>PACMAD clade</taxon>
        <taxon>Chloridoideae</taxon>
        <taxon>Eragrostideae</taxon>
        <taxon>Eragrostidinae</taxon>
        <taxon>Eragrostis</taxon>
    </lineage>
</organism>
<evidence type="ECO:0000313" key="3">
    <source>
        <dbReference type="EMBL" id="TVU43334.1"/>
    </source>
</evidence>